<feature type="transmembrane region" description="Helical" evidence="8">
    <location>
        <begin position="60"/>
        <end position="83"/>
    </location>
</feature>
<evidence type="ECO:0000256" key="2">
    <source>
        <dbReference type="ARBA" id="ARBA00022448"/>
    </source>
</evidence>
<evidence type="ECO:0000256" key="4">
    <source>
        <dbReference type="ARBA" id="ARBA00022519"/>
    </source>
</evidence>
<keyword evidence="3" id="KW-1003">Cell membrane</keyword>
<evidence type="ECO:0000256" key="8">
    <source>
        <dbReference type="RuleBase" id="RU363032"/>
    </source>
</evidence>
<evidence type="ECO:0000256" key="5">
    <source>
        <dbReference type="ARBA" id="ARBA00022692"/>
    </source>
</evidence>
<evidence type="ECO:0000256" key="1">
    <source>
        <dbReference type="ARBA" id="ARBA00004429"/>
    </source>
</evidence>
<dbReference type="PROSITE" id="PS50928">
    <property type="entry name" value="ABC_TM1"/>
    <property type="match status" value="2"/>
</dbReference>
<keyword evidence="4" id="KW-0997">Cell inner membrane</keyword>
<feature type="transmembrane region" description="Helical" evidence="8">
    <location>
        <begin position="510"/>
        <end position="529"/>
    </location>
</feature>
<dbReference type="CDD" id="cd06261">
    <property type="entry name" value="TM_PBP2"/>
    <property type="match status" value="2"/>
</dbReference>
<evidence type="ECO:0000256" key="7">
    <source>
        <dbReference type="ARBA" id="ARBA00023136"/>
    </source>
</evidence>
<dbReference type="SUPFAM" id="SSF161098">
    <property type="entry name" value="MetI-like"/>
    <property type="match status" value="2"/>
</dbReference>
<evidence type="ECO:0000313" key="11">
    <source>
        <dbReference type="Proteomes" id="UP001562065"/>
    </source>
</evidence>
<keyword evidence="6 8" id="KW-1133">Transmembrane helix</keyword>
<evidence type="ECO:0000256" key="3">
    <source>
        <dbReference type="ARBA" id="ARBA00022475"/>
    </source>
</evidence>
<feature type="domain" description="ABC transmembrane type-1" evidence="9">
    <location>
        <begin position="328"/>
        <end position="528"/>
    </location>
</feature>
<keyword evidence="5 8" id="KW-0812">Transmembrane</keyword>
<evidence type="ECO:0000259" key="9">
    <source>
        <dbReference type="PROSITE" id="PS50928"/>
    </source>
</evidence>
<organism evidence="10 11">
    <name type="scientific">Isoalcanivorax beigongshangi</name>
    <dbReference type="NCBI Taxonomy" id="3238810"/>
    <lineage>
        <taxon>Bacteria</taxon>
        <taxon>Pseudomonadati</taxon>
        <taxon>Pseudomonadota</taxon>
        <taxon>Gammaproteobacteria</taxon>
        <taxon>Oceanospirillales</taxon>
        <taxon>Alcanivoracaceae</taxon>
        <taxon>Isoalcanivorax</taxon>
    </lineage>
</organism>
<keyword evidence="2 8" id="KW-0813">Transport</keyword>
<sequence>MAFSSWRQALIQRLPALLVGALALVVLAPMLVLALAWRGDESEVWQHLADTVLWTLAGNTLLLLVGVGLGVLLLGVGLAWLVSTQEFPGRRFFDWALLLPLAMPAYVLAFVAVDLLDYSGPLQSLLRSAWPDFSGLNVRRAPLVILTLSLVLYPYVYMLARTAFLAQGRTLLEQARLLGLRPRQAFWRVALPMARPAIVAGLALALMEALADFGAVSVFNFDTLTTAIYKSWYGLFNLNAAAQLASLLLVLVLMLLGLEAAARGRARYAEGSSRPSQRRRLPGAWPWLLTLLAALVFAAAFAVPLGRLLYWVATSAWRDLDQRYVGLVGRTLMLGAGAAAVTVTLALLMGYVRRHRARRWVPAAVRIATLGYALPGSVLAVGIVMSFSALDRSVHQWFGIGPLLMGGVLALVLAYVVRFLAVAHGSVDAAFERVRPRLVDAARVLGASPWQVVRRVYVPLLTPGLLAAFLLVLIDVMKEMPATLLLRPFGWDTLSVRIYEMTAEGEWARAALPSLTLVLVGLLPVYLLMRRIRQANR</sequence>
<keyword evidence="7 8" id="KW-0472">Membrane</keyword>
<dbReference type="Pfam" id="PF00528">
    <property type="entry name" value="BPD_transp_1"/>
    <property type="match status" value="2"/>
</dbReference>
<feature type="transmembrane region" description="Helical" evidence="8">
    <location>
        <begin position="143"/>
        <end position="164"/>
    </location>
</feature>
<dbReference type="PANTHER" id="PTHR43357:SF3">
    <property type="entry name" value="FE(3+)-TRANSPORT SYSTEM PERMEASE PROTEIN FBPB 2"/>
    <property type="match status" value="1"/>
</dbReference>
<feature type="transmembrane region" description="Helical" evidence="8">
    <location>
        <begin position="364"/>
        <end position="385"/>
    </location>
</feature>
<comment type="caution">
    <text evidence="10">The sequence shown here is derived from an EMBL/GenBank/DDBJ whole genome shotgun (WGS) entry which is preliminary data.</text>
</comment>
<dbReference type="RefSeq" id="WP_369456139.1">
    <property type="nucleotide sequence ID" value="NZ_JBGCUO010000002.1"/>
</dbReference>
<protein>
    <submittedName>
        <fullName evidence="10">ABC transporter permease</fullName>
    </submittedName>
</protein>
<comment type="similarity">
    <text evidence="8">Belongs to the binding-protein-dependent transport system permease family.</text>
</comment>
<name>A0ABV4AJ69_9GAMM</name>
<comment type="subcellular location">
    <subcellularLocation>
        <location evidence="1">Cell inner membrane</location>
        <topology evidence="1">Multi-pass membrane protein</topology>
    </subcellularLocation>
    <subcellularLocation>
        <location evidence="8">Cell membrane</location>
        <topology evidence="8">Multi-pass membrane protein</topology>
    </subcellularLocation>
</comment>
<feature type="transmembrane region" description="Helical" evidence="8">
    <location>
        <begin position="456"/>
        <end position="474"/>
    </location>
</feature>
<gene>
    <name evidence="10" type="ORF">AB5I84_11965</name>
</gene>
<accession>A0ABV4AJ69</accession>
<feature type="transmembrane region" description="Helical" evidence="8">
    <location>
        <begin position="397"/>
        <end position="417"/>
    </location>
</feature>
<dbReference type="InterPro" id="IPR000515">
    <property type="entry name" value="MetI-like"/>
</dbReference>
<feature type="transmembrane region" description="Helical" evidence="8">
    <location>
        <begin position="283"/>
        <end position="312"/>
    </location>
</feature>
<keyword evidence="11" id="KW-1185">Reference proteome</keyword>
<feature type="transmembrane region" description="Helical" evidence="8">
    <location>
        <begin position="240"/>
        <end position="262"/>
    </location>
</feature>
<feature type="transmembrane region" description="Helical" evidence="8">
    <location>
        <begin position="95"/>
        <end position="116"/>
    </location>
</feature>
<proteinExistence type="inferred from homology"/>
<evidence type="ECO:0000313" key="10">
    <source>
        <dbReference type="EMBL" id="MEY1662867.1"/>
    </source>
</evidence>
<evidence type="ECO:0000256" key="6">
    <source>
        <dbReference type="ARBA" id="ARBA00022989"/>
    </source>
</evidence>
<dbReference type="Gene3D" id="1.10.3720.10">
    <property type="entry name" value="MetI-like"/>
    <property type="match status" value="2"/>
</dbReference>
<feature type="transmembrane region" description="Helical" evidence="8">
    <location>
        <begin position="185"/>
        <end position="207"/>
    </location>
</feature>
<dbReference type="EMBL" id="JBGCUO010000002">
    <property type="protein sequence ID" value="MEY1662867.1"/>
    <property type="molecule type" value="Genomic_DNA"/>
</dbReference>
<feature type="domain" description="ABC transmembrane type-1" evidence="9">
    <location>
        <begin position="57"/>
        <end position="257"/>
    </location>
</feature>
<dbReference type="InterPro" id="IPR035906">
    <property type="entry name" value="MetI-like_sf"/>
</dbReference>
<dbReference type="Proteomes" id="UP001562065">
    <property type="component" value="Unassembled WGS sequence"/>
</dbReference>
<reference evidence="10 11" key="1">
    <citation type="submission" date="2024-07" db="EMBL/GenBank/DDBJ databases">
        <authorList>
            <person name="Ren Q."/>
        </authorList>
    </citation>
    <scope>NUCLEOTIDE SEQUENCE [LARGE SCALE GENOMIC DNA]</scope>
    <source>
        <strain evidence="10 11">REN37</strain>
    </source>
</reference>
<dbReference type="PANTHER" id="PTHR43357">
    <property type="entry name" value="INNER MEMBRANE ABC TRANSPORTER PERMEASE PROTEIN YDCV"/>
    <property type="match status" value="1"/>
</dbReference>
<feature type="transmembrane region" description="Helical" evidence="8">
    <location>
        <begin position="332"/>
        <end position="352"/>
    </location>
</feature>